<dbReference type="Proteomes" id="UP000236569">
    <property type="component" value="Unassembled WGS sequence"/>
</dbReference>
<gene>
    <name evidence="1" type="ORF">DAERI_050026</name>
</gene>
<keyword evidence="2" id="KW-1185">Reference proteome</keyword>
<dbReference type="InterPro" id="IPR027417">
    <property type="entry name" value="P-loop_NTPase"/>
</dbReference>
<sequence length="1114" mass="123279">MEELGLDRLDDLPLLMQGLASVLSSPQVAPHAKLVREARHVLHGLRTRAALLHEVREFNAYAVDPMRRKEPAYEIEESEDGVFFRRVTRTVGGVDFAPNGDVARAREALHAGFDHHENQTPLANMRREFRVEVTARRSDSLAGTATISAPVNLASARLPALPRHDIARRPQGEIRVPWVDLEVLAAELDALDTSLGVRPENWVGRLANARLRAARDNHLEPEGELVLAGLRHLVGLPGAGKTTLITLLCVWLSRHDVKTAVFFTSVEVSRTYLEKLDRYGASVGMLVGQGGRTRARHAARLSELIASGDPQGGFGRDVFGASLFGANCLLPAFSAGGSDAWPLGEAPCEQVYQRAPQEPGEPGSKAQEVRCLCPAWSACGRNKAARYLTRATVWLGHVASLDTALPTHASKTRLRYFELVSRTFDVVIVDECDAAQQSLDDHGAVTLKLTGSEDSLHFSGVQGLQIKLAREDNFMLADPRVEAYDEYFDQFSWHTKRLVTTIQRLDQETRDRYAGQLLTSNRILKGLMQDAPQERQTAVWDFWQTALYDAFGAVTPSREWRNARRYAKDLGLGVIEAREAWQRLNKMLREYLRADTLSRRETARTAVERVTVRVAGLDSRPAHDDLRLLLTVSCMIVAFQRVAVHAQRLVLDGLVDEQVLSRSDSAELQKHVPVNVMGLLSGVRFRMEPNGTTSIDYLLMNSTPRLLLYHLHELNGPEVPGPAVLLTSATSFLEPSTTYHVNVTPRYVLSPETPDVRADLTRYAFAPVRDPRTGLPLAFSGAGRSAREHLRRMVDGLVGGPWEESEVGKALAALEAEHDVRRKAAFVVNSYEQVELIVEHLRARHPEAHRRVRGVIRTPRAGPYVTSAQVEALGDDEDVELLVFPMLALGRGVNVVFSSGPHARKAAIGCLYFLTRPHPASDDLSFLLSVVARATQEADAAPPPASLEAAQEAWMDARRRTFARSVELIGSPLQASLLGEDLFEAFSANLAVPVLQTIGRGMRGGSPVWVFFVDAAWARKSAQEQPETPTSSVLVGMRDVLRKVVHDPDPLRASVYRELYAAFLQPLEHTEGVRFPDPATPRVRRSNRKPPPVAVPELDVDMFVPPADLDLEEI</sequence>
<protein>
    <submittedName>
        <fullName evidence="1">Uncharacterized protein</fullName>
    </submittedName>
</protein>
<proteinExistence type="predicted"/>
<name>A0A2I9DSN5_9DEIO</name>
<evidence type="ECO:0000313" key="1">
    <source>
        <dbReference type="EMBL" id="GBF05517.1"/>
    </source>
</evidence>
<reference evidence="2" key="1">
    <citation type="submission" date="2018-01" db="EMBL/GenBank/DDBJ databases">
        <title>Draft Genome Sequence of the Radioresistant Bacterium Deinococcus aerius TR0125, Isolated from the Higher Atmosphere above Japan.</title>
        <authorList>
            <person name="Satoh K."/>
            <person name="Arai H."/>
            <person name="Sanzen T."/>
            <person name="Kawaguchi Y."/>
            <person name="Hayashi H."/>
            <person name="Yokobori S."/>
            <person name="Yamagishi A."/>
            <person name="Oono Y."/>
            <person name="Narumi I."/>
        </authorList>
    </citation>
    <scope>NUCLEOTIDE SEQUENCE [LARGE SCALE GENOMIC DNA]</scope>
    <source>
        <strain evidence="2">TR0125</strain>
    </source>
</reference>
<dbReference type="SUPFAM" id="SSF52540">
    <property type="entry name" value="P-loop containing nucleoside triphosphate hydrolases"/>
    <property type="match status" value="1"/>
</dbReference>
<dbReference type="EMBL" id="BFAG01000005">
    <property type="protein sequence ID" value="GBF05517.1"/>
    <property type="molecule type" value="Genomic_DNA"/>
</dbReference>
<evidence type="ECO:0000313" key="2">
    <source>
        <dbReference type="Proteomes" id="UP000236569"/>
    </source>
</evidence>
<comment type="caution">
    <text evidence="1">The sequence shown here is derived from an EMBL/GenBank/DDBJ whole genome shotgun (WGS) entry which is preliminary data.</text>
</comment>
<dbReference type="AlphaFoldDB" id="A0A2I9DSN5"/>
<accession>A0A2I9DSN5</accession>
<organism evidence="1 2">
    <name type="scientific">Deinococcus aerius</name>
    <dbReference type="NCBI Taxonomy" id="200253"/>
    <lineage>
        <taxon>Bacteria</taxon>
        <taxon>Thermotogati</taxon>
        <taxon>Deinococcota</taxon>
        <taxon>Deinococci</taxon>
        <taxon>Deinococcales</taxon>
        <taxon>Deinococcaceae</taxon>
        <taxon>Deinococcus</taxon>
    </lineage>
</organism>